<dbReference type="GO" id="GO:0003677">
    <property type="term" value="F:DNA binding"/>
    <property type="evidence" value="ECO:0007669"/>
    <property type="project" value="InterPro"/>
</dbReference>
<gene>
    <name evidence="7" type="ORF">INT47_004978</name>
</gene>
<dbReference type="GO" id="GO:0000725">
    <property type="term" value="P:recombinational repair"/>
    <property type="evidence" value="ECO:0007669"/>
    <property type="project" value="TreeGrafter"/>
</dbReference>
<sequence>MSNNQKLQQALRSLNPLQYAAVTSDAESLQIVAGPGSGKTKVLTCRVSYLIFEKNINPCDIIVVTFTKKAATELQERLIALIGSSRAAQLQIGTFHSICISILRRNARLVDMKPNFKVIDDRKRYVFLFSFGNYDT</sequence>
<dbReference type="GO" id="GO:0005634">
    <property type="term" value="C:nucleus"/>
    <property type="evidence" value="ECO:0007669"/>
    <property type="project" value="TreeGrafter"/>
</dbReference>
<dbReference type="Pfam" id="PF00580">
    <property type="entry name" value="UvrD-helicase"/>
    <property type="match status" value="1"/>
</dbReference>
<proteinExistence type="predicted"/>
<dbReference type="AlphaFoldDB" id="A0A8H7QSQ8"/>
<dbReference type="GO" id="GO:0005524">
    <property type="term" value="F:ATP binding"/>
    <property type="evidence" value="ECO:0007669"/>
    <property type="project" value="UniProtKB-UniRule"/>
</dbReference>
<organism evidence="7 8">
    <name type="scientific">Mucor saturninus</name>
    <dbReference type="NCBI Taxonomy" id="64648"/>
    <lineage>
        <taxon>Eukaryota</taxon>
        <taxon>Fungi</taxon>
        <taxon>Fungi incertae sedis</taxon>
        <taxon>Mucoromycota</taxon>
        <taxon>Mucoromycotina</taxon>
        <taxon>Mucoromycetes</taxon>
        <taxon>Mucorales</taxon>
        <taxon>Mucorineae</taxon>
        <taxon>Mucoraceae</taxon>
        <taxon>Mucor</taxon>
    </lineage>
</organism>
<dbReference type="GO" id="GO:0043138">
    <property type="term" value="F:3'-5' DNA helicase activity"/>
    <property type="evidence" value="ECO:0007669"/>
    <property type="project" value="TreeGrafter"/>
</dbReference>
<name>A0A8H7QSQ8_9FUNG</name>
<keyword evidence="2 5" id="KW-0378">Hydrolase</keyword>
<evidence type="ECO:0000256" key="2">
    <source>
        <dbReference type="ARBA" id="ARBA00022801"/>
    </source>
</evidence>
<evidence type="ECO:0000256" key="5">
    <source>
        <dbReference type="PROSITE-ProRule" id="PRU00560"/>
    </source>
</evidence>
<comment type="caution">
    <text evidence="7">The sequence shown here is derived from an EMBL/GenBank/DDBJ whole genome shotgun (WGS) entry which is preliminary data.</text>
</comment>
<evidence type="ECO:0000256" key="4">
    <source>
        <dbReference type="ARBA" id="ARBA00022840"/>
    </source>
</evidence>
<dbReference type="InterPro" id="IPR014016">
    <property type="entry name" value="UvrD-like_ATP-bd"/>
</dbReference>
<dbReference type="GO" id="GO:0016787">
    <property type="term" value="F:hydrolase activity"/>
    <property type="evidence" value="ECO:0007669"/>
    <property type="project" value="UniProtKB-UniRule"/>
</dbReference>
<evidence type="ECO:0000256" key="3">
    <source>
        <dbReference type="ARBA" id="ARBA00022806"/>
    </source>
</evidence>
<dbReference type="InterPro" id="IPR000212">
    <property type="entry name" value="DNA_helicase_UvrD/REP"/>
</dbReference>
<keyword evidence="8" id="KW-1185">Reference proteome</keyword>
<evidence type="ECO:0000259" key="6">
    <source>
        <dbReference type="PROSITE" id="PS51198"/>
    </source>
</evidence>
<dbReference type="CDD" id="cd17932">
    <property type="entry name" value="DEXQc_UvrD"/>
    <property type="match status" value="1"/>
</dbReference>
<dbReference type="OrthoDB" id="1470711at2759"/>
<keyword evidence="3 5" id="KW-0347">Helicase</keyword>
<keyword evidence="1 5" id="KW-0547">Nucleotide-binding</keyword>
<dbReference type="InterPro" id="IPR027417">
    <property type="entry name" value="P-loop_NTPase"/>
</dbReference>
<feature type="domain" description="UvrD-like helicase ATP-binding" evidence="6">
    <location>
        <begin position="12"/>
        <end position="136"/>
    </location>
</feature>
<evidence type="ECO:0000256" key="1">
    <source>
        <dbReference type="ARBA" id="ARBA00022741"/>
    </source>
</evidence>
<reference evidence="7" key="1">
    <citation type="submission" date="2020-12" db="EMBL/GenBank/DDBJ databases">
        <title>Metabolic potential, ecology and presence of endohyphal bacteria is reflected in genomic diversity of Mucoromycotina.</title>
        <authorList>
            <person name="Muszewska A."/>
            <person name="Okrasinska A."/>
            <person name="Steczkiewicz K."/>
            <person name="Drgas O."/>
            <person name="Orlowska M."/>
            <person name="Perlinska-Lenart U."/>
            <person name="Aleksandrzak-Piekarczyk T."/>
            <person name="Szatraj K."/>
            <person name="Zielenkiewicz U."/>
            <person name="Pilsyk S."/>
            <person name="Malc E."/>
            <person name="Mieczkowski P."/>
            <person name="Kruszewska J.S."/>
            <person name="Biernat P."/>
            <person name="Pawlowska J."/>
        </authorList>
    </citation>
    <scope>NUCLEOTIDE SEQUENCE</scope>
    <source>
        <strain evidence="7">WA0000017839</strain>
    </source>
</reference>
<dbReference type="EMBL" id="JAEPRD010000118">
    <property type="protein sequence ID" value="KAG2198011.1"/>
    <property type="molecule type" value="Genomic_DNA"/>
</dbReference>
<dbReference type="PROSITE" id="PS51198">
    <property type="entry name" value="UVRD_HELICASE_ATP_BIND"/>
    <property type="match status" value="1"/>
</dbReference>
<keyword evidence="4 5" id="KW-0067">ATP-binding</keyword>
<evidence type="ECO:0000313" key="7">
    <source>
        <dbReference type="EMBL" id="KAG2198011.1"/>
    </source>
</evidence>
<dbReference type="Proteomes" id="UP000603453">
    <property type="component" value="Unassembled WGS sequence"/>
</dbReference>
<feature type="binding site" evidence="5">
    <location>
        <begin position="33"/>
        <end position="40"/>
    </location>
    <ligand>
        <name>ATP</name>
        <dbReference type="ChEBI" id="CHEBI:30616"/>
    </ligand>
</feature>
<dbReference type="SUPFAM" id="SSF52540">
    <property type="entry name" value="P-loop containing nucleoside triphosphate hydrolases"/>
    <property type="match status" value="1"/>
</dbReference>
<protein>
    <recommendedName>
        <fullName evidence="6">UvrD-like helicase ATP-binding domain-containing protein</fullName>
    </recommendedName>
</protein>
<dbReference type="PANTHER" id="PTHR11070">
    <property type="entry name" value="UVRD / RECB / PCRA DNA HELICASE FAMILY MEMBER"/>
    <property type="match status" value="1"/>
</dbReference>
<dbReference type="PANTHER" id="PTHR11070:SF2">
    <property type="entry name" value="ATP-DEPENDENT DNA HELICASE SRS2"/>
    <property type="match status" value="1"/>
</dbReference>
<accession>A0A8H7QSQ8</accession>
<dbReference type="Gene3D" id="3.40.50.300">
    <property type="entry name" value="P-loop containing nucleotide triphosphate hydrolases"/>
    <property type="match status" value="1"/>
</dbReference>
<evidence type="ECO:0000313" key="8">
    <source>
        <dbReference type="Proteomes" id="UP000603453"/>
    </source>
</evidence>